<dbReference type="Pfam" id="PF02578">
    <property type="entry name" value="Cu-oxidase_4"/>
    <property type="match status" value="1"/>
</dbReference>
<dbReference type="InterPro" id="IPR038371">
    <property type="entry name" value="Cu_polyphenol_OxRdtase_sf"/>
</dbReference>
<protein>
    <recommendedName>
        <fullName evidence="10">Purine nucleoside phosphorylase</fullName>
    </recommendedName>
</protein>
<evidence type="ECO:0000313" key="12">
    <source>
        <dbReference type="Proteomes" id="UP000056322"/>
    </source>
</evidence>
<dbReference type="SUPFAM" id="SSF64438">
    <property type="entry name" value="CNF1/YfiH-like putative cysteine hydrolases"/>
    <property type="match status" value="1"/>
</dbReference>
<dbReference type="Gene3D" id="3.60.140.10">
    <property type="entry name" value="CNF1/YfiH-like putative cysteine hydrolases"/>
    <property type="match status" value="1"/>
</dbReference>
<evidence type="ECO:0000256" key="10">
    <source>
        <dbReference type="RuleBase" id="RU361274"/>
    </source>
</evidence>
<comment type="catalytic activity">
    <reaction evidence="1">
        <text>inosine + phosphate = alpha-D-ribose 1-phosphate + hypoxanthine</text>
        <dbReference type="Rhea" id="RHEA:27646"/>
        <dbReference type="ChEBI" id="CHEBI:17368"/>
        <dbReference type="ChEBI" id="CHEBI:17596"/>
        <dbReference type="ChEBI" id="CHEBI:43474"/>
        <dbReference type="ChEBI" id="CHEBI:57720"/>
        <dbReference type="EC" id="2.4.2.1"/>
    </reaction>
    <physiologicalReaction direction="left-to-right" evidence="1">
        <dbReference type="Rhea" id="RHEA:27647"/>
    </physiologicalReaction>
</comment>
<dbReference type="Proteomes" id="UP000056322">
    <property type="component" value="Chromosome 1"/>
</dbReference>
<keyword evidence="12" id="KW-1185">Reference proteome</keyword>
<evidence type="ECO:0000256" key="4">
    <source>
        <dbReference type="ARBA" id="ARBA00022723"/>
    </source>
</evidence>
<dbReference type="AlphaFoldDB" id="A0A0B7IZL1"/>
<comment type="catalytic activity">
    <reaction evidence="8">
        <text>adenosine + phosphate = alpha-D-ribose 1-phosphate + adenine</text>
        <dbReference type="Rhea" id="RHEA:27642"/>
        <dbReference type="ChEBI" id="CHEBI:16335"/>
        <dbReference type="ChEBI" id="CHEBI:16708"/>
        <dbReference type="ChEBI" id="CHEBI:43474"/>
        <dbReference type="ChEBI" id="CHEBI:57720"/>
        <dbReference type="EC" id="2.4.2.1"/>
    </reaction>
    <physiologicalReaction direction="left-to-right" evidence="8">
        <dbReference type="Rhea" id="RHEA:27643"/>
    </physiologicalReaction>
</comment>
<dbReference type="STRING" id="1581680.BN1209_0814"/>
<organism evidence="11 12">
    <name type="scientific">Candidatus Methylopumilus turicensis</name>
    <dbReference type="NCBI Taxonomy" id="1581680"/>
    <lineage>
        <taxon>Bacteria</taxon>
        <taxon>Pseudomonadati</taxon>
        <taxon>Pseudomonadota</taxon>
        <taxon>Betaproteobacteria</taxon>
        <taxon>Nitrosomonadales</taxon>
        <taxon>Methylophilaceae</taxon>
        <taxon>Candidatus Methylopumilus</taxon>
    </lineage>
</organism>
<dbReference type="PANTHER" id="PTHR30616">
    <property type="entry name" value="UNCHARACTERIZED PROTEIN YFIH"/>
    <property type="match status" value="1"/>
</dbReference>
<name>A0A0B7IZL1_9PROT</name>
<proteinExistence type="inferred from homology"/>
<evidence type="ECO:0000256" key="9">
    <source>
        <dbReference type="ARBA" id="ARBA00049893"/>
    </source>
</evidence>
<comment type="catalytic activity">
    <reaction evidence="9">
        <text>S-methyl-5'-thioadenosine + phosphate = 5-(methylsulfanyl)-alpha-D-ribose 1-phosphate + adenine</text>
        <dbReference type="Rhea" id="RHEA:11852"/>
        <dbReference type="ChEBI" id="CHEBI:16708"/>
        <dbReference type="ChEBI" id="CHEBI:17509"/>
        <dbReference type="ChEBI" id="CHEBI:43474"/>
        <dbReference type="ChEBI" id="CHEBI:58533"/>
        <dbReference type="EC" id="2.4.2.28"/>
    </reaction>
    <physiologicalReaction direction="left-to-right" evidence="9">
        <dbReference type="Rhea" id="RHEA:11853"/>
    </physiologicalReaction>
</comment>
<dbReference type="InterPro" id="IPR011324">
    <property type="entry name" value="Cytotoxic_necrot_fac-like_cat"/>
</dbReference>
<dbReference type="CDD" id="cd16833">
    <property type="entry name" value="YfiH"/>
    <property type="match status" value="1"/>
</dbReference>
<dbReference type="GO" id="GO:0005507">
    <property type="term" value="F:copper ion binding"/>
    <property type="evidence" value="ECO:0007669"/>
    <property type="project" value="TreeGrafter"/>
</dbReference>
<evidence type="ECO:0000256" key="7">
    <source>
        <dbReference type="ARBA" id="ARBA00047989"/>
    </source>
</evidence>
<dbReference type="PANTHER" id="PTHR30616:SF2">
    <property type="entry name" value="PURINE NUCLEOSIDE PHOSPHORYLASE LACC1"/>
    <property type="match status" value="1"/>
</dbReference>
<gene>
    <name evidence="11" type="primary">yfiH</name>
    <name evidence="11" type="ORF">BN1209_0814</name>
</gene>
<dbReference type="NCBIfam" id="TIGR00726">
    <property type="entry name" value="peptidoglycan editing factor PgeF"/>
    <property type="match status" value="1"/>
</dbReference>
<evidence type="ECO:0000313" key="11">
    <source>
        <dbReference type="EMBL" id="CEN55857.1"/>
    </source>
</evidence>
<evidence type="ECO:0000256" key="8">
    <source>
        <dbReference type="ARBA" id="ARBA00048968"/>
    </source>
</evidence>
<dbReference type="EMBL" id="LN794158">
    <property type="protein sequence ID" value="CEN55857.1"/>
    <property type="molecule type" value="Genomic_DNA"/>
</dbReference>
<evidence type="ECO:0000256" key="5">
    <source>
        <dbReference type="ARBA" id="ARBA00022801"/>
    </source>
</evidence>
<dbReference type="HOGENOM" id="CLU_065784_1_1_4"/>
<reference evidence="12" key="1">
    <citation type="submission" date="2014-12" db="EMBL/GenBank/DDBJ databases">
        <authorList>
            <person name="Salcher M.M."/>
        </authorList>
    </citation>
    <scope>NUCLEOTIDE SEQUENCE [LARGE SCALE GENOMIC DNA]</scope>
    <source>
        <strain evidence="12">MMS-10A-171</strain>
    </source>
</reference>
<keyword evidence="4" id="KW-0479">Metal-binding</keyword>
<dbReference type="GO" id="GO:0017061">
    <property type="term" value="F:S-methyl-5-thioadenosine phosphorylase activity"/>
    <property type="evidence" value="ECO:0007669"/>
    <property type="project" value="UniProtKB-EC"/>
</dbReference>
<evidence type="ECO:0000256" key="6">
    <source>
        <dbReference type="ARBA" id="ARBA00022833"/>
    </source>
</evidence>
<keyword evidence="3" id="KW-0808">Transferase</keyword>
<comment type="similarity">
    <text evidence="2 10">Belongs to the purine nucleoside phosphorylase YfiH/LACC1 family.</text>
</comment>
<keyword evidence="5" id="KW-0378">Hydrolase</keyword>
<comment type="catalytic activity">
    <reaction evidence="7">
        <text>adenosine + H2O + H(+) = inosine + NH4(+)</text>
        <dbReference type="Rhea" id="RHEA:24408"/>
        <dbReference type="ChEBI" id="CHEBI:15377"/>
        <dbReference type="ChEBI" id="CHEBI:15378"/>
        <dbReference type="ChEBI" id="CHEBI:16335"/>
        <dbReference type="ChEBI" id="CHEBI:17596"/>
        <dbReference type="ChEBI" id="CHEBI:28938"/>
        <dbReference type="EC" id="3.5.4.4"/>
    </reaction>
    <physiologicalReaction direction="left-to-right" evidence="7">
        <dbReference type="Rhea" id="RHEA:24409"/>
    </physiologicalReaction>
</comment>
<evidence type="ECO:0000256" key="3">
    <source>
        <dbReference type="ARBA" id="ARBA00022679"/>
    </source>
</evidence>
<dbReference type="KEGG" id="mbac:BN1209_0814"/>
<evidence type="ECO:0000256" key="1">
    <source>
        <dbReference type="ARBA" id="ARBA00000553"/>
    </source>
</evidence>
<accession>A0A0B7IZL1</accession>
<sequence>MKTAMRMLSKTDFIIPDWPAPANVKAIQTTRNGGFSVAPYHSLNLGEHVQDDALSVTKNRQLLRQYLPSEPVWLNQVHGIEVIDAAISPCLEDADASFSTHKNVVCVTMTADCLPVLLCNQEGTAVAAIHAGWRSLCDGVIEATIKTLGMQSSDLMAWLGPAIGPKAFEVGHEVLLAFMTQDTQAEQAFSPVGNKWLADLYLIARQRLNKQGITKIYGGGECTYHNSDQYFSFRRDGITGRMATMIWFE</sequence>
<keyword evidence="6" id="KW-0862">Zinc</keyword>
<evidence type="ECO:0000256" key="2">
    <source>
        <dbReference type="ARBA" id="ARBA00007353"/>
    </source>
</evidence>
<dbReference type="InterPro" id="IPR003730">
    <property type="entry name" value="Cu_polyphenol_OxRdtase"/>
</dbReference>
<dbReference type="GO" id="GO:0016787">
    <property type="term" value="F:hydrolase activity"/>
    <property type="evidence" value="ECO:0007669"/>
    <property type="project" value="UniProtKB-KW"/>
</dbReference>